<dbReference type="AlphaFoldDB" id="A0A846YSQ3"/>
<evidence type="ECO:0000313" key="6">
    <source>
        <dbReference type="EMBL" id="NKY60009.1"/>
    </source>
</evidence>
<feature type="domain" description="Ketoreductase" evidence="5">
    <location>
        <begin position="7"/>
        <end position="190"/>
    </location>
</feature>
<dbReference type="PRINTS" id="PR00081">
    <property type="entry name" value="GDHRDH"/>
</dbReference>
<dbReference type="PRINTS" id="PR00080">
    <property type="entry name" value="SDRFAMILY"/>
</dbReference>
<reference evidence="6 7" key="1">
    <citation type="submission" date="2020-04" db="EMBL/GenBank/DDBJ databases">
        <title>MicrobeNet Type strains.</title>
        <authorList>
            <person name="Nicholson A.C."/>
        </authorList>
    </citation>
    <scope>NUCLEOTIDE SEQUENCE [LARGE SCALE GENOMIC DNA]</scope>
    <source>
        <strain evidence="6 7">JCM 3332</strain>
    </source>
</reference>
<evidence type="ECO:0000256" key="2">
    <source>
        <dbReference type="ARBA" id="ARBA00022857"/>
    </source>
</evidence>
<evidence type="ECO:0000313" key="7">
    <source>
        <dbReference type="Proteomes" id="UP000570678"/>
    </source>
</evidence>
<dbReference type="InterPro" id="IPR002347">
    <property type="entry name" value="SDR_fam"/>
</dbReference>
<evidence type="ECO:0000256" key="3">
    <source>
        <dbReference type="ARBA" id="ARBA00023002"/>
    </source>
</evidence>
<sequence>MKLEAGQVAVVTGAANGIGAAIAAALVERGLRVVVADIDSGALTKIATELGDRAVAVPTDVADIEQVRALADRTLTEFGRIDLVFNNAGMGTGGPSWEVTPADWNRVWAVNVGGVVNGTHVFTPHLIAAGQGHIVNTASLAGLAVGLFGAPYAASKAAIISLSESLRGELDLLAPNVGVTVVCPGPVDTQMFRGLAELATPPEDRAPEAEALPPEVMDKLAPMMAGVAEMAKEMIPAPRAAEIILGAVESGKLYETTHPEMAAAARARIDTILESFGTPV</sequence>
<keyword evidence="3" id="KW-0560">Oxidoreductase</keyword>
<keyword evidence="7" id="KW-1185">Reference proteome</keyword>
<dbReference type="InterPro" id="IPR036291">
    <property type="entry name" value="NAD(P)-bd_dom_sf"/>
</dbReference>
<dbReference type="GO" id="GO:0016491">
    <property type="term" value="F:oxidoreductase activity"/>
    <property type="evidence" value="ECO:0007669"/>
    <property type="project" value="UniProtKB-KW"/>
</dbReference>
<dbReference type="InterPro" id="IPR020904">
    <property type="entry name" value="Sc_DH/Rdtase_CS"/>
</dbReference>
<evidence type="ECO:0000256" key="1">
    <source>
        <dbReference type="ARBA" id="ARBA00006484"/>
    </source>
</evidence>
<dbReference type="Pfam" id="PF00106">
    <property type="entry name" value="adh_short"/>
    <property type="match status" value="1"/>
</dbReference>
<dbReference type="Gene3D" id="3.40.50.720">
    <property type="entry name" value="NAD(P)-binding Rossmann-like Domain"/>
    <property type="match status" value="1"/>
</dbReference>
<protein>
    <submittedName>
        <fullName evidence="6">SDR family NAD(P)-dependent oxidoreductase</fullName>
    </submittedName>
</protein>
<dbReference type="EMBL" id="JAAXOT010000019">
    <property type="protein sequence ID" value="NKY60009.1"/>
    <property type="molecule type" value="Genomic_DNA"/>
</dbReference>
<dbReference type="RefSeq" id="WP_062979798.1">
    <property type="nucleotide sequence ID" value="NZ_JAAXOT010000019.1"/>
</dbReference>
<dbReference type="CDD" id="cd05233">
    <property type="entry name" value="SDR_c"/>
    <property type="match status" value="1"/>
</dbReference>
<dbReference type="FunFam" id="3.40.50.720:FF:000084">
    <property type="entry name" value="Short-chain dehydrogenase reductase"/>
    <property type="match status" value="1"/>
</dbReference>
<dbReference type="PROSITE" id="PS00061">
    <property type="entry name" value="ADH_SHORT"/>
    <property type="match status" value="1"/>
</dbReference>
<dbReference type="PANTHER" id="PTHR43391:SF14">
    <property type="entry name" value="DEHYDROGENASE_REDUCTASE SDR FAMILY PROTEIN 7-LIKE"/>
    <property type="match status" value="1"/>
</dbReference>
<dbReference type="SMART" id="SM00822">
    <property type="entry name" value="PKS_KR"/>
    <property type="match status" value="1"/>
</dbReference>
<organism evidence="6 7">
    <name type="scientific">Nocardia flavorosea</name>
    <dbReference type="NCBI Taxonomy" id="53429"/>
    <lineage>
        <taxon>Bacteria</taxon>
        <taxon>Bacillati</taxon>
        <taxon>Actinomycetota</taxon>
        <taxon>Actinomycetes</taxon>
        <taxon>Mycobacteriales</taxon>
        <taxon>Nocardiaceae</taxon>
        <taxon>Nocardia</taxon>
    </lineage>
</organism>
<evidence type="ECO:0000259" key="5">
    <source>
        <dbReference type="SMART" id="SM00822"/>
    </source>
</evidence>
<comment type="similarity">
    <text evidence="1 4">Belongs to the short-chain dehydrogenases/reductases (SDR) family.</text>
</comment>
<comment type="caution">
    <text evidence="6">The sequence shown here is derived from an EMBL/GenBank/DDBJ whole genome shotgun (WGS) entry which is preliminary data.</text>
</comment>
<dbReference type="SUPFAM" id="SSF51735">
    <property type="entry name" value="NAD(P)-binding Rossmann-fold domains"/>
    <property type="match status" value="1"/>
</dbReference>
<dbReference type="PANTHER" id="PTHR43391">
    <property type="entry name" value="RETINOL DEHYDROGENASE-RELATED"/>
    <property type="match status" value="1"/>
</dbReference>
<dbReference type="Proteomes" id="UP000570678">
    <property type="component" value="Unassembled WGS sequence"/>
</dbReference>
<evidence type="ECO:0000256" key="4">
    <source>
        <dbReference type="RuleBase" id="RU000363"/>
    </source>
</evidence>
<proteinExistence type="inferred from homology"/>
<name>A0A846YSQ3_9NOCA</name>
<dbReference type="InterPro" id="IPR057326">
    <property type="entry name" value="KR_dom"/>
</dbReference>
<gene>
    <name evidence="6" type="ORF">HGA15_28460</name>
</gene>
<keyword evidence="2" id="KW-0521">NADP</keyword>
<accession>A0A846YSQ3</accession>